<evidence type="ECO:0000313" key="5">
    <source>
        <dbReference type="Proteomes" id="UP001500635"/>
    </source>
</evidence>
<evidence type="ECO:0000256" key="1">
    <source>
        <dbReference type="ARBA" id="ARBA00023125"/>
    </source>
</evidence>
<dbReference type="PROSITE" id="PS50977">
    <property type="entry name" value="HTH_TETR_2"/>
    <property type="match status" value="1"/>
</dbReference>
<dbReference type="InterPro" id="IPR036271">
    <property type="entry name" value="Tet_transcr_reg_TetR-rel_C_sf"/>
</dbReference>
<keyword evidence="1 2" id="KW-0238">DNA-binding</keyword>
<dbReference type="Pfam" id="PF00440">
    <property type="entry name" value="TetR_N"/>
    <property type="match status" value="1"/>
</dbReference>
<evidence type="ECO:0000256" key="2">
    <source>
        <dbReference type="PROSITE-ProRule" id="PRU00335"/>
    </source>
</evidence>
<dbReference type="PANTHER" id="PTHR30055:SF226">
    <property type="entry name" value="HTH-TYPE TRANSCRIPTIONAL REGULATOR PKSA"/>
    <property type="match status" value="1"/>
</dbReference>
<accession>A0ABP8KCB3</accession>
<gene>
    <name evidence="4" type="ORF">GCM10023147_45800</name>
</gene>
<dbReference type="EMBL" id="BAABFR010000113">
    <property type="protein sequence ID" value="GAA4403853.1"/>
    <property type="molecule type" value="Genomic_DNA"/>
</dbReference>
<feature type="domain" description="HTH tetR-type" evidence="3">
    <location>
        <begin position="11"/>
        <end position="71"/>
    </location>
</feature>
<dbReference type="RefSeq" id="WP_345000519.1">
    <property type="nucleotide sequence ID" value="NZ_BAABFR010000113.1"/>
</dbReference>
<dbReference type="PRINTS" id="PR00455">
    <property type="entry name" value="HTHTETR"/>
</dbReference>
<dbReference type="InterPro" id="IPR050109">
    <property type="entry name" value="HTH-type_TetR-like_transc_reg"/>
</dbReference>
<dbReference type="SUPFAM" id="SSF48498">
    <property type="entry name" value="Tetracyclin repressor-like, C-terminal domain"/>
    <property type="match status" value="1"/>
</dbReference>
<evidence type="ECO:0000313" key="4">
    <source>
        <dbReference type="EMBL" id="GAA4403853.1"/>
    </source>
</evidence>
<protein>
    <submittedName>
        <fullName evidence="4">TetR/AcrR family transcriptional regulator</fullName>
    </submittedName>
</protein>
<name>A0ABP8KCB3_9ACTN</name>
<reference evidence="5" key="1">
    <citation type="journal article" date="2019" name="Int. J. Syst. Evol. Microbiol.">
        <title>The Global Catalogue of Microorganisms (GCM) 10K type strain sequencing project: providing services to taxonomists for standard genome sequencing and annotation.</title>
        <authorList>
            <consortium name="The Broad Institute Genomics Platform"/>
            <consortium name="The Broad Institute Genome Sequencing Center for Infectious Disease"/>
            <person name="Wu L."/>
            <person name="Ma J."/>
        </authorList>
    </citation>
    <scope>NUCLEOTIDE SEQUENCE [LARGE SCALE GENOMIC DNA]</scope>
    <source>
        <strain evidence="5">JCM 17688</strain>
    </source>
</reference>
<organism evidence="4 5">
    <name type="scientific">Tsukamurella soli</name>
    <dbReference type="NCBI Taxonomy" id="644556"/>
    <lineage>
        <taxon>Bacteria</taxon>
        <taxon>Bacillati</taxon>
        <taxon>Actinomycetota</taxon>
        <taxon>Actinomycetes</taxon>
        <taxon>Mycobacteriales</taxon>
        <taxon>Tsukamurellaceae</taxon>
        <taxon>Tsukamurella</taxon>
    </lineage>
</organism>
<dbReference type="PANTHER" id="PTHR30055">
    <property type="entry name" value="HTH-TYPE TRANSCRIPTIONAL REGULATOR RUTR"/>
    <property type="match status" value="1"/>
</dbReference>
<dbReference type="InterPro" id="IPR001647">
    <property type="entry name" value="HTH_TetR"/>
</dbReference>
<feature type="DNA-binding region" description="H-T-H motif" evidence="2">
    <location>
        <begin position="34"/>
        <end position="53"/>
    </location>
</feature>
<dbReference type="InterPro" id="IPR009057">
    <property type="entry name" value="Homeodomain-like_sf"/>
</dbReference>
<evidence type="ECO:0000259" key="3">
    <source>
        <dbReference type="PROSITE" id="PS50977"/>
    </source>
</evidence>
<dbReference type="Proteomes" id="UP001500635">
    <property type="component" value="Unassembled WGS sequence"/>
</dbReference>
<dbReference type="SUPFAM" id="SSF46689">
    <property type="entry name" value="Homeodomain-like"/>
    <property type="match status" value="1"/>
</dbReference>
<comment type="caution">
    <text evidence="4">The sequence shown here is derived from an EMBL/GenBank/DDBJ whole genome shotgun (WGS) entry which is preliminary data.</text>
</comment>
<keyword evidence="5" id="KW-1185">Reference proteome</keyword>
<dbReference type="Gene3D" id="1.10.357.10">
    <property type="entry name" value="Tetracycline Repressor, domain 2"/>
    <property type="match status" value="1"/>
</dbReference>
<proteinExistence type="predicted"/>
<sequence>MPRLTRAEQRARTRRDLLDAARERFLAVGYGAASLDDIADLAGYSKGAVYSNFTDKQTLCRAVLDEIHRDKIGEVADLTIGGADLEARVQAAAEWLERTVGDVGWTMLELEFVTLSRNDPALTSVITELRNDARGAVVDLLRSIRTPSEGTGVDESALGQIADLLLSAGIGLGIQRAVDPTISVEPMVGALRTALALL</sequence>